<comment type="caution">
    <text evidence="2">The sequence shown here is derived from an EMBL/GenBank/DDBJ whole genome shotgun (WGS) entry which is preliminary data.</text>
</comment>
<reference evidence="2 3" key="1">
    <citation type="submission" date="2019-07" db="EMBL/GenBank/DDBJ databases">
        <title>Genomic Encyclopedia of Type Strains, Phase I: the one thousand microbial genomes (KMG-I) project.</title>
        <authorList>
            <person name="Kyrpides N."/>
        </authorList>
    </citation>
    <scope>NUCLEOTIDE SEQUENCE [LARGE SCALE GENOMIC DNA]</scope>
    <source>
        <strain evidence="2 3">DSM 13558</strain>
    </source>
</reference>
<feature type="transmembrane region" description="Helical" evidence="1">
    <location>
        <begin position="117"/>
        <end position="142"/>
    </location>
</feature>
<feature type="transmembrane region" description="Helical" evidence="1">
    <location>
        <begin position="20"/>
        <end position="41"/>
    </location>
</feature>
<feature type="transmembrane region" description="Helical" evidence="1">
    <location>
        <begin position="47"/>
        <end position="68"/>
    </location>
</feature>
<accession>A0A562JEZ0</accession>
<evidence type="ECO:0000313" key="3">
    <source>
        <dbReference type="Proteomes" id="UP000315343"/>
    </source>
</evidence>
<evidence type="ECO:0000313" key="2">
    <source>
        <dbReference type="EMBL" id="TWH81792.1"/>
    </source>
</evidence>
<sequence length="227" mass="25105">MRIINLIKGDIRFQFKYGFYFVYAVFTAVYLSLIFVMPQSWREKAAAIMIFSDPAAMGLFFMGAIVLLEKSERILNSLAVSPVKTGEYILSKVISLLFISVLVGIAITLPLGTKKLYASVIGTAFGSAFFTMCGLIVAAKISSLNQFLTTAVPIEIISFLPPIMYLFGYDSMFMLIHPGCIIISLISGNSKHLLLFSAILCIWLAAMYKVAHKYIQDMFQNTGGVSL</sequence>
<organism evidence="2 3">
    <name type="scientific">Sedimentibacter saalensis</name>
    <dbReference type="NCBI Taxonomy" id="130788"/>
    <lineage>
        <taxon>Bacteria</taxon>
        <taxon>Bacillati</taxon>
        <taxon>Bacillota</taxon>
        <taxon>Tissierellia</taxon>
        <taxon>Sedimentibacter</taxon>
    </lineage>
</organism>
<evidence type="ECO:0000256" key="1">
    <source>
        <dbReference type="SAM" id="Phobius"/>
    </source>
</evidence>
<keyword evidence="1" id="KW-1133">Transmembrane helix</keyword>
<dbReference type="InterPro" id="IPR056926">
    <property type="entry name" value="FLQE3_permease"/>
</dbReference>
<dbReference type="Pfam" id="PF24686">
    <property type="entry name" value="FLQE3_permease"/>
    <property type="match status" value="1"/>
</dbReference>
<dbReference type="EMBL" id="VLKH01000003">
    <property type="protein sequence ID" value="TWH81792.1"/>
    <property type="molecule type" value="Genomic_DNA"/>
</dbReference>
<keyword evidence="3" id="KW-1185">Reference proteome</keyword>
<name>A0A562JEZ0_9FIRM</name>
<dbReference type="OrthoDB" id="8480522at2"/>
<feature type="transmembrane region" description="Helical" evidence="1">
    <location>
        <begin position="192"/>
        <end position="211"/>
    </location>
</feature>
<gene>
    <name evidence="2" type="ORF">LY60_01549</name>
</gene>
<proteinExistence type="predicted"/>
<feature type="transmembrane region" description="Helical" evidence="1">
    <location>
        <begin position="89"/>
        <end position="111"/>
    </location>
</feature>
<dbReference type="AlphaFoldDB" id="A0A562JEZ0"/>
<keyword evidence="1" id="KW-0472">Membrane</keyword>
<dbReference type="Proteomes" id="UP000315343">
    <property type="component" value="Unassembled WGS sequence"/>
</dbReference>
<keyword evidence="1" id="KW-0812">Transmembrane</keyword>
<protein>
    <submittedName>
        <fullName evidence="2">Fluoroquinolone transport system permease protein</fullName>
    </submittedName>
</protein>
<dbReference type="RefSeq" id="WP_145082022.1">
    <property type="nucleotide sequence ID" value="NZ_JAYFNS010000038.1"/>
</dbReference>